<evidence type="ECO:0000313" key="3">
    <source>
        <dbReference type="Proteomes" id="UP000198994"/>
    </source>
</evidence>
<organism evidence="2 3">
    <name type="scientific">Salipiger thiooxidans</name>
    <dbReference type="NCBI Taxonomy" id="282683"/>
    <lineage>
        <taxon>Bacteria</taxon>
        <taxon>Pseudomonadati</taxon>
        <taxon>Pseudomonadota</taxon>
        <taxon>Alphaproteobacteria</taxon>
        <taxon>Rhodobacterales</taxon>
        <taxon>Roseobacteraceae</taxon>
        <taxon>Salipiger</taxon>
    </lineage>
</organism>
<keyword evidence="3" id="KW-1185">Reference proteome</keyword>
<dbReference type="RefSeq" id="WP_008887274.1">
    <property type="nucleotide sequence ID" value="NZ_FNAV01000005.1"/>
</dbReference>
<dbReference type="SUPFAM" id="SSF52540">
    <property type="entry name" value="P-loop containing nucleoside triphosphate hydrolases"/>
    <property type="match status" value="1"/>
</dbReference>
<dbReference type="InterPro" id="IPR049945">
    <property type="entry name" value="AAA_22"/>
</dbReference>
<evidence type="ECO:0000313" key="2">
    <source>
        <dbReference type="EMBL" id="SDE56976.1"/>
    </source>
</evidence>
<name>A0A1G7E0I5_9RHOB</name>
<reference evidence="3" key="1">
    <citation type="submission" date="2016-10" db="EMBL/GenBank/DDBJ databases">
        <authorList>
            <person name="Varghese N."/>
            <person name="Submissions S."/>
        </authorList>
    </citation>
    <scope>NUCLEOTIDE SEQUENCE [LARGE SCALE GENOMIC DNA]</scope>
    <source>
        <strain evidence="3">DSM 10146</strain>
    </source>
</reference>
<dbReference type="OrthoDB" id="7828921at2"/>
<evidence type="ECO:0000259" key="1">
    <source>
        <dbReference type="Pfam" id="PF13401"/>
    </source>
</evidence>
<sequence>MASELFNSHFGFRETPFALTPDPEFLYWSALHRKAYTVLEYGVVTGAPITVLTGEVGAGKTTLLRRLLGSITADLTVGLMSNAQADRGDLLRWVLAAFGLDAPDRADPVAMFHAFQDFVVREYSEGRRVLLIIDEAQNLGARRLEELRMLTNVNSGKDELLQLVLVGQPELKGLLRSPNLRQFAQRVSIFYHLKPLDHEGTTQYIQHRLRHVGGKGDEFSAAAVARIYSESHGVPRVTNKLCELSLVYAAMSDSPTVELEHVVEVLDDGLFIDTEPFVLGPDALSKAAE</sequence>
<gene>
    <name evidence="2" type="ORF">SAMN04488105_10535</name>
</gene>
<dbReference type="Gene3D" id="3.40.50.300">
    <property type="entry name" value="P-loop containing nucleotide triphosphate hydrolases"/>
    <property type="match status" value="1"/>
</dbReference>
<feature type="domain" description="ORC1/DEAH AAA+ ATPase" evidence="1">
    <location>
        <begin position="46"/>
        <end position="175"/>
    </location>
</feature>
<dbReference type="InterPro" id="IPR027417">
    <property type="entry name" value="P-loop_NTPase"/>
</dbReference>
<dbReference type="Proteomes" id="UP000198994">
    <property type="component" value="Unassembled WGS sequence"/>
</dbReference>
<dbReference type="AlphaFoldDB" id="A0A1G7E0I5"/>
<dbReference type="Pfam" id="PF13401">
    <property type="entry name" value="AAA_22"/>
    <property type="match status" value="1"/>
</dbReference>
<dbReference type="EMBL" id="FNAV01000005">
    <property type="protein sequence ID" value="SDE56976.1"/>
    <property type="molecule type" value="Genomic_DNA"/>
</dbReference>
<dbReference type="PANTHER" id="PTHR35894:SF1">
    <property type="entry name" value="PHOSPHORIBULOKINASE _ URIDINE KINASE FAMILY"/>
    <property type="match status" value="1"/>
</dbReference>
<proteinExistence type="predicted"/>
<accession>A0A1G7E0I5</accession>
<dbReference type="STRING" id="282683.SAMN04488105_10535"/>
<protein>
    <submittedName>
        <fullName evidence="2">Type II secretion system protein A</fullName>
    </submittedName>
</protein>
<dbReference type="GO" id="GO:0016887">
    <property type="term" value="F:ATP hydrolysis activity"/>
    <property type="evidence" value="ECO:0007669"/>
    <property type="project" value="InterPro"/>
</dbReference>
<dbReference type="PANTHER" id="PTHR35894">
    <property type="entry name" value="GENERAL SECRETION PATHWAY PROTEIN A-RELATED"/>
    <property type="match status" value="1"/>
</dbReference>
<dbReference type="InterPro" id="IPR052026">
    <property type="entry name" value="ExeA_AAA_ATPase_DNA-bind"/>
</dbReference>